<protein>
    <submittedName>
        <fullName evidence="1">Uncharacterized protein</fullName>
    </submittedName>
</protein>
<dbReference type="EMBL" id="CM044701">
    <property type="protein sequence ID" value="KAI5679929.1"/>
    <property type="molecule type" value="Genomic_DNA"/>
</dbReference>
<accession>A0ACC0C4V9</accession>
<comment type="caution">
    <text evidence="1">The sequence shown here is derived from an EMBL/GenBank/DDBJ whole genome shotgun (WGS) entry which is preliminary data.</text>
</comment>
<proteinExistence type="predicted"/>
<sequence>MGGEGDTTFSHDPLTEEGSSIDQEFPEQTSDKHKFSEESSRAKVENGSSKGDFDLNFESLDSGFGNACYPSSFLAEQRWALNVCADLLASYDELPCDSAGLEEAKSRILSYRPGSWIEEVGGLALSDYHLPDTTTILLIGPKGSGKSSLVNKISKVFEDDKFASERAQVSCHTSAGEGTYFLHEYMIPRGSNAFCLYDTRGMSDDPSGNMRLLKHWMTKGVCHGELVKRASDDGILESRMKCKARQIGDQNAKVRMVNFVIMVVNAISVLESMERGHAETKRYTKIIAEAFNNPFLSFKDDKPVVVVTHGDLLPISDRVRVRLHLGTLLGIPPRTQIFDIPESNDLKTELAIVGLLRHCLEHADSNLPIKTYWLPLLLVAISVAFAFYQRAHKGSASSDIHIDWHTIRHLWY</sequence>
<name>A0ACC0C4V9_CATRO</name>
<keyword evidence="2" id="KW-1185">Reference proteome</keyword>
<gene>
    <name evidence="1" type="ORF">M9H77_01156</name>
</gene>
<organism evidence="1 2">
    <name type="scientific">Catharanthus roseus</name>
    <name type="common">Madagascar periwinkle</name>
    <name type="synonym">Vinca rosea</name>
    <dbReference type="NCBI Taxonomy" id="4058"/>
    <lineage>
        <taxon>Eukaryota</taxon>
        <taxon>Viridiplantae</taxon>
        <taxon>Streptophyta</taxon>
        <taxon>Embryophyta</taxon>
        <taxon>Tracheophyta</taxon>
        <taxon>Spermatophyta</taxon>
        <taxon>Magnoliopsida</taxon>
        <taxon>eudicotyledons</taxon>
        <taxon>Gunneridae</taxon>
        <taxon>Pentapetalae</taxon>
        <taxon>asterids</taxon>
        <taxon>lamiids</taxon>
        <taxon>Gentianales</taxon>
        <taxon>Apocynaceae</taxon>
        <taxon>Rauvolfioideae</taxon>
        <taxon>Vinceae</taxon>
        <taxon>Catharanthinae</taxon>
        <taxon>Catharanthus</taxon>
    </lineage>
</organism>
<evidence type="ECO:0000313" key="2">
    <source>
        <dbReference type="Proteomes" id="UP001060085"/>
    </source>
</evidence>
<dbReference type="Proteomes" id="UP001060085">
    <property type="component" value="Linkage Group LG01"/>
</dbReference>
<evidence type="ECO:0000313" key="1">
    <source>
        <dbReference type="EMBL" id="KAI5679929.1"/>
    </source>
</evidence>
<reference evidence="2" key="1">
    <citation type="journal article" date="2023" name="Nat. Plants">
        <title>Single-cell RNA sequencing provides a high-resolution roadmap for understanding the multicellular compartmentation of specialized metabolism.</title>
        <authorList>
            <person name="Sun S."/>
            <person name="Shen X."/>
            <person name="Li Y."/>
            <person name="Li Y."/>
            <person name="Wang S."/>
            <person name="Li R."/>
            <person name="Zhang H."/>
            <person name="Shen G."/>
            <person name="Guo B."/>
            <person name="Wei J."/>
            <person name="Xu J."/>
            <person name="St-Pierre B."/>
            <person name="Chen S."/>
            <person name="Sun C."/>
        </authorList>
    </citation>
    <scope>NUCLEOTIDE SEQUENCE [LARGE SCALE GENOMIC DNA]</scope>
</reference>